<accession>A0ABV9PLK2</accession>
<keyword evidence="2" id="KW-1185">Reference proteome</keyword>
<reference evidence="2" key="1">
    <citation type="journal article" date="2019" name="Int. J. Syst. Evol. Microbiol.">
        <title>The Global Catalogue of Microorganisms (GCM) 10K type strain sequencing project: providing services to taxonomists for standard genome sequencing and annotation.</title>
        <authorList>
            <consortium name="The Broad Institute Genomics Platform"/>
            <consortium name="The Broad Institute Genome Sequencing Center for Infectious Disease"/>
            <person name="Wu L."/>
            <person name="Ma J."/>
        </authorList>
    </citation>
    <scope>NUCLEOTIDE SEQUENCE [LARGE SCALE GENOMIC DNA]</scope>
    <source>
        <strain evidence="2">JCM 11882</strain>
    </source>
</reference>
<evidence type="ECO:0000313" key="1">
    <source>
        <dbReference type="EMBL" id="MFC4753992.1"/>
    </source>
</evidence>
<proteinExistence type="predicted"/>
<gene>
    <name evidence="1" type="ORF">ACFO7U_04250</name>
</gene>
<evidence type="ECO:0000313" key="2">
    <source>
        <dbReference type="Proteomes" id="UP001595836"/>
    </source>
</evidence>
<comment type="caution">
    <text evidence="1">The sequence shown here is derived from an EMBL/GenBank/DDBJ whole genome shotgun (WGS) entry which is preliminary data.</text>
</comment>
<dbReference type="RefSeq" id="WP_344988725.1">
    <property type="nucleotide sequence ID" value="NZ_BAABCD010000006.1"/>
</dbReference>
<dbReference type="Proteomes" id="UP001595836">
    <property type="component" value="Unassembled WGS sequence"/>
</dbReference>
<name>A0ABV9PLK2_9ACTN</name>
<protein>
    <submittedName>
        <fullName evidence="1">Uncharacterized protein</fullName>
    </submittedName>
</protein>
<organism evidence="1 2">
    <name type="scientific">Dietzia aurantiaca</name>
    <dbReference type="NCBI Taxonomy" id="983873"/>
    <lineage>
        <taxon>Bacteria</taxon>
        <taxon>Bacillati</taxon>
        <taxon>Actinomycetota</taxon>
        <taxon>Actinomycetes</taxon>
        <taxon>Mycobacteriales</taxon>
        <taxon>Dietziaceae</taxon>
        <taxon>Dietzia</taxon>
    </lineage>
</organism>
<sequence length="101" mass="10459">MSDITDVDSSRLRALARALGTEEQRTAGVTPADALTAIGAALRGSLIAECHGAVSLDILEFKENIATRFDAEIEALVAAAGVLEDQEWATTAALGPVGPPR</sequence>
<dbReference type="EMBL" id="JBHSHP010000009">
    <property type="protein sequence ID" value="MFC4753992.1"/>
    <property type="molecule type" value="Genomic_DNA"/>
</dbReference>